<evidence type="ECO:0000313" key="4">
    <source>
        <dbReference type="Proteomes" id="UP000591131"/>
    </source>
</evidence>
<feature type="region of interest" description="Disordered" evidence="1">
    <location>
        <begin position="23"/>
        <end position="45"/>
    </location>
</feature>
<evidence type="ECO:0000256" key="1">
    <source>
        <dbReference type="SAM" id="MobiDB-lite"/>
    </source>
</evidence>
<dbReference type="InterPro" id="IPR045886">
    <property type="entry name" value="ThiF/MoeB/HesA"/>
</dbReference>
<evidence type="ECO:0000259" key="2">
    <source>
        <dbReference type="Pfam" id="PF00899"/>
    </source>
</evidence>
<dbReference type="OrthoDB" id="338614at2759"/>
<comment type="caution">
    <text evidence="3">The sequence shown here is derived from an EMBL/GenBank/DDBJ whole genome shotgun (WGS) entry which is preliminary data.</text>
</comment>
<dbReference type="Pfam" id="PF00899">
    <property type="entry name" value="ThiF"/>
    <property type="match status" value="1"/>
</dbReference>
<dbReference type="PANTHER" id="PTHR10953:SF3">
    <property type="entry name" value="UBIQUITIN-LIKE MODIFIER-ACTIVATING ENZYME ATG7"/>
    <property type="match status" value="1"/>
</dbReference>
<dbReference type="GO" id="GO:0032446">
    <property type="term" value="P:protein modification by small protein conjugation"/>
    <property type="evidence" value="ECO:0007669"/>
    <property type="project" value="TreeGrafter"/>
</dbReference>
<feature type="region of interest" description="Disordered" evidence="1">
    <location>
        <begin position="385"/>
        <end position="411"/>
    </location>
</feature>
<dbReference type="PANTHER" id="PTHR10953">
    <property type="entry name" value="UBIQUITIN-ACTIVATING ENZYME E1"/>
    <property type="match status" value="1"/>
</dbReference>
<feature type="domain" description="THIF-type NAD/FAD binding fold" evidence="2">
    <location>
        <begin position="979"/>
        <end position="1197"/>
    </location>
</feature>
<dbReference type="GO" id="GO:0000045">
    <property type="term" value="P:autophagosome assembly"/>
    <property type="evidence" value="ECO:0007669"/>
    <property type="project" value="TreeGrafter"/>
</dbReference>
<dbReference type="GO" id="GO:0000422">
    <property type="term" value="P:autophagy of mitochondrion"/>
    <property type="evidence" value="ECO:0007669"/>
    <property type="project" value="TreeGrafter"/>
</dbReference>
<proteinExistence type="predicted"/>
<dbReference type="EMBL" id="JAAPAO010000030">
    <property type="protein sequence ID" value="KAF4676727.1"/>
    <property type="molecule type" value="Genomic_DNA"/>
</dbReference>
<keyword evidence="4" id="KW-1185">Reference proteome</keyword>
<protein>
    <submittedName>
        <fullName evidence="3">Autophagy protein 7</fullName>
    </submittedName>
</protein>
<dbReference type="GO" id="GO:0019778">
    <property type="term" value="F:Atg12 activating enzyme activity"/>
    <property type="evidence" value="ECO:0007669"/>
    <property type="project" value="TreeGrafter"/>
</dbReference>
<dbReference type="GO" id="GO:0000407">
    <property type="term" value="C:phagophore assembly site"/>
    <property type="evidence" value="ECO:0007669"/>
    <property type="project" value="TreeGrafter"/>
</dbReference>
<dbReference type="InterPro" id="IPR035985">
    <property type="entry name" value="Ubiquitin-activating_enz"/>
</dbReference>
<dbReference type="GO" id="GO:0034727">
    <property type="term" value="P:piecemeal microautophagy of the nucleus"/>
    <property type="evidence" value="ECO:0007669"/>
    <property type="project" value="TreeGrafter"/>
</dbReference>
<dbReference type="SUPFAM" id="SSF69572">
    <property type="entry name" value="Activating enzymes of the ubiquitin-like proteins"/>
    <property type="match status" value="1"/>
</dbReference>
<dbReference type="GO" id="GO:0006995">
    <property type="term" value="P:cellular response to nitrogen starvation"/>
    <property type="evidence" value="ECO:0007669"/>
    <property type="project" value="TreeGrafter"/>
</dbReference>
<dbReference type="GO" id="GO:0019779">
    <property type="term" value="F:Atg8 activating enzyme activity"/>
    <property type="evidence" value="ECO:0007669"/>
    <property type="project" value="TreeGrafter"/>
</dbReference>
<dbReference type="InterPro" id="IPR000594">
    <property type="entry name" value="ThiF_NAD_FAD-bd"/>
</dbReference>
<dbReference type="Proteomes" id="UP000591131">
    <property type="component" value="Unassembled WGS sequence"/>
</dbReference>
<organism evidence="3 4">
    <name type="scientific">Perkinsus chesapeaki</name>
    <name type="common">Clam parasite</name>
    <name type="synonym">Perkinsus andrewsi</name>
    <dbReference type="NCBI Taxonomy" id="330153"/>
    <lineage>
        <taxon>Eukaryota</taxon>
        <taxon>Sar</taxon>
        <taxon>Alveolata</taxon>
        <taxon>Perkinsozoa</taxon>
        <taxon>Perkinsea</taxon>
        <taxon>Perkinsida</taxon>
        <taxon>Perkinsidae</taxon>
        <taxon>Perkinsus</taxon>
    </lineage>
</organism>
<reference evidence="3 4" key="1">
    <citation type="submission" date="2020-04" db="EMBL/GenBank/DDBJ databases">
        <title>Perkinsus chesapeaki whole genome sequence.</title>
        <authorList>
            <person name="Bogema D.R."/>
        </authorList>
    </citation>
    <scope>NUCLEOTIDE SEQUENCE [LARGE SCALE GENOMIC DNA]</scope>
    <source>
        <strain evidence="3">ATCC PRA-425</strain>
    </source>
</reference>
<gene>
    <name evidence="3" type="primary">ATG7</name>
    <name evidence="3" type="ORF">FOL47_005444</name>
</gene>
<dbReference type="Gene3D" id="3.40.50.720">
    <property type="entry name" value="NAD(P)-binding Rossmann-like Domain"/>
    <property type="match status" value="1"/>
</dbReference>
<sequence length="1306" mass="143703">MEEALLAAINKLRVDPKGVLGSLLPSETTDPTDHAVVESDASETADEGHIDGVLEGRIPVRPLEASPSLSAIAQQHLHITDKTEATRLIRDGCMRAGYTGCVPFMLDTVTEEHQAEHSIVERLMDASIVECGIAVQGPSAVIILSDGSVVQQHQQQPTFDTQPDEVSIPDTREPMDWADVVELAKPASLRVPKEVEESVARLSRPKDKTVSMRPSKESDMRATADLETGMYPALIPQGYILNRVVRAFVSQCDTDYDCRVTAEDIISMARANGSHRAKSLKLVVENIKDMIADIAARRPNHPVRAMAEGEPSYEASVTWFEIATTMRERKRWVSLDEESRSSRIDNLNKHWVYQRDKFASLWVLALSVCGFKAFVPIEAKDGQRQGRQGGRIRREGILKEEEEAAPRCPSFRPEHSYPNGGIFELVKCPPKSKGEVPRWEQERSFYEDMVNVDRAVPGSPDASNTFTKVRAFDAHCRMIQSRSDKARDSITPPKGEPSKPPIGGSTQETYLSHFHNSCSVPPRRFSEPDPCGRLYCGIPSQQNDPGPYEDKGWDSVYTIKPDYRLSQMDSSEREGVWDTVSLPRRARQQYKDRCKDKLEGRAELVGRYNDRASSASWFREDNPARHGTHGRRVYDTQVRCEPLAPAISEIDRLLEEAARREREKEYEEALRDNGVGPGFKAYMPKADAPYSKYHNIVHRDLGLGTIIHDKPPPEVRGPFTKKMLDSIKAKSFKTFTRPLDACDMDRRLPVGPPPCCKTLTRRELADHKLNVQRLSTTAVDTTGEIPPQDASRILIVFCYADLKNFKFTYNCAVPRIGFNRPLIASEVTKEEPLDSATLARLTTALVLLAHQEDGRLTSIDEESSSGVAEVLVLVSSQPGDDSSITLPWYMSTILASIISRGSSAAGIRLRLVDNRGTSLRLLLKPANADLDTSLFDPVPGWVAFPSPKGKPSATTTLDLRRVLDPASLVASATDLNVRLMQWRVLPSLDPDRIMSLRCLLIGAGTLGCAVSRTLVGWGVKHITFVDSGHVSFSNPARQNLFTYEDAVARRPKAEAAASRLAEIVPNLQVRGVQLEVPMPGKSSTGGDVSAAVEELDGLVGSHDVVFLLTDSRESRWLPTVMVAAKAKGGCEGCPPLGVSVALGFDSYLVKVQSYGDRSSACYFCNDVSAPSDSTSFRTLDQMCTVTRPGLAIAVELVATFTQSGGFGQKRATDDDGSNTLGATPDQIRGFLGNWQQIPAVTQAFDRCVACSDAITAEYVTKGADFVIQATKDASVLEEKSGLASMLAAAERAHDDLLAFSIDDEDF</sequence>
<name>A0A7J6MZF5_PERCH</name>
<accession>A0A7J6MZF5</accession>
<evidence type="ECO:0000313" key="3">
    <source>
        <dbReference type="EMBL" id="KAF4676727.1"/>
    </source>
</evidence>
<feature type="region of interest" description="Disordered" evidence="1">
    <location>
        <begin position="200"/>
        <end position="220"/>
    </location>
</feature>
<feature type="region of interest" description="Disordered" evidence="1">
    <location>
        <begin position="482"/>
        <end position="504"/>
    </location>
</feature>